<dbReference type="OMA" id="PMIPPHI"/>
<proteinExistence type="predicted"/>
<dbReference type="STRING" id="1220926.S2JSB4"/>
<protein>
    <submittedName>
        <fullName evidence="3">Uncharacterized protein</fullName>
    </submittedName>
</protein>
<dbReference type="OrthoDB" id="5564103at2759"/>
<keyword evidence="4" id="KW-1185">Reference proteome</keyword>
<feature type="compositionally biased region" description="Acidic residues" evidence="2">
    <location>
        <begin position="421"/>
        <end position="435"/>
    </location>
</feature>
<feature type="region of interest" description="Disordered" evidence="2">
    <location>
        <begin position="562"/>
        <end position="618"/>
    </location>
</feature>
<feature type="compositionally biased region" description="Low complexity" evidence="2">
    <location>
        <begin position="393"/>
        <end position="407"/>
    </location>
</feature>
<evidence type="ECO:0000313" key="3">
    <source>
        <dbReference type="EMBL" id="EPB93111.1"/>
    </source>
</evidence>
<evidence type="ECO:0000313" key="4">
    <source>
        <dbReference type="Proteomes" id="UP000014254"/>
    </source>
</evidence>
<keyword evidence="1" id="KW-0175">Coiled coil</keyword>
<accession>S2JSB4</accession>
<dbReference type="VEuPathDB" id="FungiDB:HMPREF1544_00185"/>
<name>S2JSB4_MUCC1</name>
<feature type="compositionally biased region" description="Acidic residues" evidence="2">
    <location>
        <begin position="460"/>
        <end position="469"/>
    </location>
</feature>
<sequence length="647" mass="74467">MTGHVTYACSCLNVKIHLANKYYLEGHEKFRKDKFTRLEEPPITGWKFELSMDGVTVEYTSLIRLRIIMDNPEGWITISCHNCSTGDVYSVKRPNTKITYPFNDSMLSKFGDQVIIHNGTIFGPEIEKLKKKATYSNTFHIILNPDLPTNHVAQEDEDDTYGPELKKQHKQVQQTLNQSLIDLEEITEKKIEEFQREQEMLLVREKEKATYDSAILWQRMKEIAKTVQEEEQRVRRLAYQKTKNGVTDQILFNRIISEEEQNQTIRDTVQDATEIEMRKRESHVRFSHGDSYELAPETEHRRRSSAFKRDLFGGFGAPVHHARRRSSYVLDESAIANSLKKSHHLEPVPEMPQFHRRRSSLAPPSSQHHHHHHNLPPLAVANHNIHPLAQPTTTTAAIPASSNTSSSWEDDEDTASKADNDSEEELFPLDEDMEDSSEYTAIQGRRMSSKRCPSSKYIEFEEDIEEDKEDQQKSRTHGKQQDHSFATSVPITISHSPAFAVKNKTENMQSSVQKHPSSYFIQQPTYLNPTTTDRKPSFMGFDYAEADRRTSLKFPPLDFNRQRKSVHHALSTSHHTTMDNDTQPQKQHLSSNKNKIELELEEEDDTAQDHNGPMIPPHILAANTVADETEALFGSVPRNSTRHRPLE</sequence>
<feature type="region of interest" description="Disordered" evidence="2">
    <location>
        <begin position="393"/>
        <end position="435"/>
    </location>
</feature>
<feature type="region of interest" description="Disordered" evidence="2">
    <location>
        <begin position="460"/>
        <end position="483"/>
    </location>
</feature>
<dbReference type="InParanoid" id="S2JSB4"/>
<dbReference type="Proteomes" id="UP000014254">
    <property type="component" value="Unassembled WGS sequence"/>
</dbReference>
<evidence type="ECO:0000256" key="2">
    <source>
        <dbReference type="SAM" id="MobiDB-lite"/>
    </source>
</evidence>
<reference evidence="4" key="1">
    <citation type="submission" date="2013-05" db="EMBL/GenBank/DDBJ databases">
        <title>The Genome sequence of Mucor circinelloides f. circinelloides 1006PhL.</title>
        <authorList>
            <consortium name="The Broad Institute Genomics Platform"/>
            <person name="Cuomo C."/>
            <person name="Earl A."/>
            <person name="Findley K."/>
            <person name="Lee S.C."/>
            <person name="Walker B."/>
            <person name="Young S."/>
            <person name="Zeng Q."/>
            <person name="Gargeya S."/>
            <person name="Fitzgerald M."/>
            <person name="Haas B."/>
            <person name="Abouelleil A."/>
            <person name="Allen A.W."/>
            <person name="Alvarado L."/>
            <person name="Arachchi H.M."/>
            <person name="Berlin A.M."/>
            <person name="Chapman S.B."/>
            <person name="Gainer-Dewar J."/>
            <person name="Goldberg J."/>
            <person name="Griggs A."/>
            <person name="Gujja S."/>
            <person name="Hansen M."/>
            <person name="Howarth C."/>
            <person name="Imamovic A."/>
            <person name="Ireland A."/>
            <person name="Larimer J."/>
            <person name="McCowan C."/>
            <person name="Murphy C."/>
            <person name="Pearson M."/>
            <person name="Poon T.W."/>
            <person name="Priest M."/>
            <person name="Roberts A."/>
            <person name="Saif S."/>
            <person name="Shea T."/>
            <person name="Sisk P."/>
            <person name="Sykes S."/>
            <person name="Wortman J."/>
            <person name="Nusbaum C."/>
            <person name="Birren B."/>
        </authorList>
    </citation>
    <scope>NUCLEOTIDE SEQUENCE [LARGE SCALE GENOMIC DNA]</scope>
    <source>
        <strain evidence="4">1006PhL</strain>
    </source>
</reference>
<dbReference type="eggNOG" id="ENOG502TAD8">
    <property type="taxonomic scope" value="Eukaryota"/>
</dbReference>
<gene>
    <name evidence="3" type="ORF">HMPREF1544_00185</name>
</gene>
<dbReference type="AlphaFoldDB" id="S2JSB4"/>
<feature type="region of interest" description="Disordered" evidence="2">
    <location>
        <begin position="340"/>
        <end position="377"/>
    </location>
</feature>
<feature type="coiled-coil region" evidence="1">
    <location>
        <begin position="177"/>
        <end position="240"/>
    </location>
</feature>
<evidence type="ECO:0000256" key="1">
    <source>
        <dbReference type="SAM" id="Coils"/>
    </source>
</evidence>
<dbReference type="EMBL" id="KE123896">
    <property type="protein sequence ID" value="EPB93111.1"/>
    <property type="molecule type" value="Genomic_DNA"/>
</dbReference>
<organism evidence="3 4">
    <name type="scientific">Mucor circinelloides f. circinelloides (strain 1006PhL)</name>
    <name type="common">Mucormycosis agent</name>
    <name type="synonym">Calyptromyces circinelloides</name>
    <dbReference type="NCBI Taxonomy" id="1220926"/>
    <lineage>
        <taxon>Eukaryota</taxon>
        <taxon>Fungi</taxon>
        <taxon>Fungi incertae sedis</taxon>
        <taxon>Mucoromycota</taxon>
        <taxon>Mucoromycotina</taxon>
        <taxon>Mucoromycetes</taxon>
        <taxon>Mucorales</taxon>
        <taxon>Mucorineae</taxon>
        <taxon>Mucoraceae</taxon>
        <taxon>Mucor</taxon>
    </lineage>
</organism>
<feature type="compositionally biased region" description="Polar residues" evidence="2">
    <location>
        <begin position="570"/>
        <end position="593"/>
    </location>
</feature>